<dbReference type="OrthoDB" id="1602884at2759"/>
<dbReference type="InterPro" id="IPR036322">
    <property type="entry name" value="WD40_repeat_dom_sf"/>
</dbReference>
<sequence length="597" mass="66619">MFVSSGNEVKIWNSDSNDLITEYAPLNSNIGTIHSFAIRPDNSQIACVFESGCIKFLNFESGFQEDGIDGSESKACCYDSTGRQFAVGTMNSLIEIYDTKTMKKKFWKIKESNTPVNCISWSKTDRNLATGHPNGSIVIFNSVMSNFGKPLYHPKYNDLKSQIVTALQWSFKNPPQLAAGYDDGSVILWDTIKCSTSSIVKAHNSPCTTVLQGLGPTPLLISSCLDGYINLFDCNSNKTVKTIACRSGITSCDLALNGVTMCIGTINGNIQIHDIRQSSNPMTMFKAHETAVHCIKYSQNLPNQSRSTNNSIYNNQTVQIEGQSLIKKSNSYNFDLNQQNTNILNPLASVANPVSLYSPENQKISNKLRAQSSTGNLVNILDNNNSIEINRHKNQMPLSSTTNLNTPNNLMKLDYSKISKERGEIYSPLANGSSINDENTINGSINNHASPYLAPKLSSTKISQAITPKMQSSIKIQLTNTQSEKMVIDSPVNEVVDQPETFIQNLNPLNTNLNGQTNNNNQSLQLEMVREIVNDAIYDLRYEMMSENFKFKAEMFRELLELRKFIEETFKAVSVNDALVSEIQRLKEENKRLKKLY</sequence>
<dbReference type="GO" id="GO:0005737">
    <property type="term" value="C:cytoplasm"/>
    <property type="evidence" value="ECO:0007669"/>
    <property type="project" value="TreeGrafter"/>
</dbReference>
<dbReference type="SMART" id="SM00320">
    <property type="entry name" value="WD40"/>
    <property type="match status" value="6"/>
</dbReference>
<dbReference type="GO" id="GO:0000922">
    <property type="term" value="C:spindle pole"/>
    <property type="evidence" value="ECO:0007669"/>
    <property type="project" value="TreeGrafter"/>
</dbReference>
<dbReference type="GO" id="GO:0005814">
    <property type="term" value="C:centriole"/>
    <property type="evidence" value="ECO:0007669"/>
    <property type="project" value="TreeGrafter"/>
</dbReference>
<keyword evidence="2" id="KW-1185">Reference proteome</keyword>
<evidence type="ECO:0000313" key="1">
    <source>
        <dbReference type="EMBL" id="CAF1032951.1"/>
    </source>
</evidence>
<dbReference type="GO" id="GO:0007020">
    <property type="term" value="P:microtubule nucleation"/>
    <property type="evidence" value="ECO:0007669"/>
    <property type="project" value="TreeGrafter"/>
</dbReference>
<dbReference type="GO" id="GO:0043015">
    <property type="term" value="F:gamma-tubulin binding"/>
    <property type="evidence" value="ECO:0007669"/>
    <property type="project" value="TreeGrafter"/>
</dbReference>
<dbReference type="GO" id="GO:0005813">
    <property type="term" value="C:centrosome"/>
    <property type="evidence" value="ECO:0007669"/>
    <property type="project" value="TreeGrafter"/>
</dbReference>
<dbReference type="EMBL" id="CAJNOC010004765">
    <property type="protein sequence ID" value="CAF1032951.1"/>
    <property type="molecule type" value="Genomic_DNA"/>
</dbReference>
<dbReference type="Gene3D" id="2.130.10.10">
    <property type="entry name" value="YVTN repeat-like/Quinoprotein amine dehydrogenase"/>
    <property type="match status" value="2"/>
</dbReference>
<gene>
    <name evidence="1" type="ORF">OXX778_LOCUS17961</name>
</gene>
<dbReference type="GO" id="GO:0036064">
    <property type="term" value="C:ciliary basal body"/>
    <property type="evidence" value="ECO:0007669"/>
    <property type="project" value="TreeGrafter"/>
</dbReference>
<comment type="caution">
    <text evidence="1">The sequence shown here is derived from an EMBL/GenBank/DDBJ whole genome shotgun (WGS) entry which is preliminary data.</text>
</comment>
<dbReference type="PANTHER" id="PTHR44414">
    <property type="entry name" value="PROTEIN NEDD1"/>
    <property type="match status" value="1"/>
</dbReference>
<dbReference type="SUPFAM" id="SSF50978">
    <property type="entry name" value="WD40 repeat-like"/>
    <property type="match status" value="2"/>
</dbReference>
<dbReference type="AlphaFoldDB" id="A0A814J447"/>
<protein>
    <recommendedName>
        <fullName evidence="3">NEDD1</fullName>
    </recommendedName>
</protein>
<evidence type="ECO:0008006" key="3">
    <source>
        <dbReference type="Google" id="ProtNLM"/>
    </source>
</evidence>
<dbReference type="InterPro" id="IPR052818">
    <property type="entry name" value="NEDD1_Spindle_Assembly"/>
</dbReference>
<dbReference type="Proteomes" id="UP000663879">
    <property type="component" value="Unassembled WGS sequence"/>
</dbReference>
<organism evidence="1 2">
    <name type="scientific">Brachionus calyciflorus</name>
    <dbReference type="NCBI Taxonomy" id="104777"/>
    <lineage>
        <taxon>Eukaryota</taxon>
        <taxon>Metazoa</taxon>
        <taxon>Spiralia</taxon>
        <taxon>Gnathifera</taxon>
        <taxon>Rotifera</taxon>
        <taxon>Eurotatoria</taxon>
        <taxon>Monogononta</taxon>
        <taxon>Pseudotrocha</taxon>
        <taxon>Ploima</taxon>
        <taxon>Brachionidae</taxon>
        <taxon>Brachionus</taxon>
    </lineage>
</organism>
<dbReference type="GO" id="GO:0000278">
    <property type="term" value="P:mitotic cell cycle"/>
    <property type="evidence" value="ECO:0007669"/>
    <property type="project" value="TreeGrafter"/>
</dbReference>
<dbReference type="Pfam" id="PF00400">
    <property type="entry name" value="WD40"/>
    <property type="match status" value="2"/>
</dbReference>
<dbReference type="InterPro" id="IPR015943">
    <property type="entry name" value="WD40/YVTN_repeat-like_dom_sf"/>
</dbReference>
<name>A0A814J447_9BILA</name>
<evidence type="ECO:0000313" key="2">
    <source>
        <dbReference type="Proteomes" id="UP000663879"/>
    </source>
</evidence>
<proteinExistence type="predicted"/>
<reference evidence="1" key="1">
    <citation type="submission" date="2021-02" db="EMBL/GenBank/DDBJ databases">
        <authorList>
            <person name="Nowell W R."/>
        </authorList>
    </citation>
    <scope>NUCLEOTIDE SEQUENCE</scope>
    <source>
        <strain evidence="1">Ploen Becks lab</strain>
    </source>
</reference>
<dbReference type="InterPro" id="IPR001680">
    <property type="entry name" value="WD40_rpt"/>
</dbReference>
<dbReference type="PANTHER" id="PTHR44414:SF1">
    <property type="entry name" value="PROTEIN NEDD1"/>
    <property type="match status" value="1"/>
</dbReference>
<accession>A0A814J447</accession>